<gene>
    <name evidence="6" type="primary">scpB</name>
    <name evidence="5" type="ORF">GCM10007183_10400</name>
    <name evidence="6" type="ORF">SAMEA4412661_01157</name>
</gene>
<dbReference type="Pfam" id="PF04079">
    <property type="entry name" value="SMC_ScpB"/>
    <property type="match status" value="1"/>
</dbReference>
<dbReference type="InterPro" id="IPR005234">
    <property type="entry name" value="ScpB_csome_segregation"/>
</dbReference>
<evidence type="ECO:0000313" key="8">
    <source>
        <dbReference type="Proteomes" id="UP000652995"/>
    </source>
</evidence>
<reference evidence="5" key="1">
    <citation type="journal article" date="2014" name="Int. J. Syst. Evol. Microbiol.">
        <title>Complete genome of a new Firmicutes species belonging to the dominant human colonic microbiota ('Ruminococcus bicirculans') reveals two chromosomes and a selective capacity to utilize plant glucans.</title>
        <authorList>
            <consortium name="NISC Comparative Sequencing Program"/>
            <person name="Wegmann U."/>
            <person name="Louis P."/>
            <person name="Goesmann A."/>
            <person name="Henrissat B."/>
            <person name="Duncan S.H."/>
            <person name="Flint H.J."/>
        </authorList>
    </citation>
    <scope>NUCLEOTIDE SEQUENCE</scope>
    <source>
        <strain evidence="5">CCM 4175</strain>
    </source>
</reference>
<name>A0A240C3P8_9STAP</name>
<dbReference type="GO" id="GO:0051304">
    <property type="term" value="P:chromosome separation"/>
    <property type="evidence" value="ECO:0007669"/>
    <property type="project" value="InterPro"/>
</dbReference>
<dbReference type="PIRSF" id="PIRSF019345">
    <property type="entry name" value="ScpB"/>
    <property type="match status" value="1"/>
</dbReference>
<dbReference type="KEGG" id="smus:C7J88_02515"/>
<dbReference type="EMBL" id="LT906464">
    <property type="protein sequence ID" value="SNW02594.1"/>
    <property type="molecule type" value="Genomic_DNA"/>
</dbReference>
<dbReference type="InterPro" id="IPR036390">
    <property type="entry name" value="WH_DNA-bd_sf"/>
</dbReference>
<organism evidence="6 7">
    <name type="scientific">Staphylococcus muscae</name>
    <dbReference type="NCBI Taxonomy" id="1294"/>
    <lineage>
        <taxon>Bacteria</taxon>
        <taxon>Bacillati</taxon>
        <taxon>Bacillota</taxon>
        <taxon>Bacilli</taxon>
        <taxon>Bacillales</taxon>
        <taxon>Staphylococcaceae</taxon>
        <taxon>Staphylococcus</taxon>
    </lineage>
</organism>
<dbReference type="GO" id="GO:0051301">
    <property type="term" value="P:cell division"/>
    <property type="evidence" value="ECO:0007669"/>
    <property type="project" value="UniProtKB-KW"/>
</dbReference>
<evidence type="ECO:0000313" key="7">
    <source>
        <dbReference type="Proteomes" id="UP000243706"/>
    </source>
</evidence>
<keyword evidence="3" id="KW-0159">Chromosome partition</keyword>
<keyword evidence="4" id="KW-0131">Cell cycle</keyword>
<reference evidence="8" key="3">
    <citation type="journal article" date="2019" name="Int. J. Syst. Evol. Microbiol.">
        <title>The Global Catalogue of Microorganisms (GCM) 10K type strain sequencing project: providing services to taxonomists for standard genome sequencing and annotation.</title>
        <authorList>
            <consortium name="The Broad Institute Genomics Platform"/>
            <consortium name="The Broad Institute Genome Sequencing Center for Infectious Disease"/>
            <person name="Wu L."/>
            <person name="Ma J."/>
        </authorList>
    </citation>
    <scope>NUCLEOTIDE SEQUENCE [LARGE SCALE GENOMIC DNA]</scope>
    <source>
        <strain evidence="8">CCM 4175</strain>
    </source>
</reference>
<dbReference type="EMBL" id="BMCB01000005">
    <property type="protein sequence ID" value="GGA88139.1"/>
    <property type="molecule type" value="Genomic_DNA"/>
</dbReference>
<evidence type="ECO:0000256" key="4">
    <source>
        <dbReference type="ARBA" id="ARBA00023306"/>
    </source>
</evidence>
<evidence type="ECO:0000256" key="2">
    <source>
        <dbReference type="ARBA" id="ARBA00022618"/>
    </source>
</evidence>
<dbReference type="AlphaFoldDB" id="A0A240C3P8"/>
<dbReference type="SUPFAM" id="SSF46785">
    <property type="entry name" value="Winged helix' DNA-binding domain"/>
    <property type="match status" value="2"/>
</dbReference>
<proteinExistence type="predicted"/>
<reference evidence="5" key="4">
    <citation type="submission" date="2024-05" db="EMBL/GenBank/DDBJ databases">
        <authorList>
            <person name="Sun Q."/>
            <person name="Sedlacek I."/>
        </authorList>
    </citation>
    <scope>NUCLEOTIDE SEQUENCE</scope>
    <source>
        <strain evidence="5">CCM 4175</strain>
    </source>
</reference>
<dbReference type="PANTHER" id="PTHR34298">
    <property type="entry name" value="SEGREGATION AND CONDENSATION PROTEIN B"/>
    <property type="match status" value="1"/>
</dbReference>
<keyword evidence="8" id="KW-1185">Reference proteome</keyword>
<evidence type="ECO:0000313" key="6">
    <source>
        <dbReference type="EMBL" id="SNW02594.1"/>
    </source>
</evidence>
<evidence type="ECO:0000313" key="5">
    <source>
        <dbReference type="EMBL" id="GGA88139.1"/>
    </source>
</evidence>
<dbReference type="NCBIfam" id="TIGR00281">
    <property type="entry name" value="SMC-Scp complex subunit ScpB"/>
    <property type="match status" value="1"/>
</dbReference>
<dbReference type="PANTHER" id="PTHR34298:SF2">
    <property type="entry name" value="SEGREGATION AND CONDENSATION PROTEIN B"/>
    <property type="match status" value="1"/>
</dbReference>
<accession>A0A240C3P8</accession>
<evidence type="ECO:0000256" key="1">
    <source>
        <dbReference type="ARBA" id="ARBA00022490"/>
    </source>
</evidence>
<evidence type="ECO:0000256" key="3">
    <source>
        <dbReference type="ARBA" id="ARBA00022829"/>
    </source>
</evidence>
<keyword evidence="2" id="KW-0132">Cell division</keyword>
<keyword evidence="1" id="KW-0963">Cytoplasm</keyword>
<dbReference type="Proteomes" id="UP000652995">
    <property type="component" value="Unassembled WGS sequence"/>
</dbReference>
<protein>
    <submittedName>
        <fullName evidence="6">Segregation and condensation protein B</fullName>
    </submittedName>
</protein>
<dbReference type="RefSeq" id="WP_095116904.1">
    <property type="nucleotide sequence ID" value="NZ_BMCB01000005.1"/>
</dbReference>
<reference evidence="6 7" key="2">
    <citation type="submission" date="2017-06" db="EMBL/GenBank/DDBJ databases">
        <authorList>
            <consortium name="Pathogen Informatics"/>
        </authorList>
    </citation>
    <scope>NUCLEOTIDE SEQUENCE [LARGE SCALE GENOMIC DNA]</scope>
    <source>
        <strain evidence="6 7">NCTC13833</strain>
    </source>
</reference>
<dbReference type="Proteomes" id="UP000243706">
    <property type="component" value="Chromosome 1"/>
</dbReference>
<sequence>MAHNLNAAITALLYTVGEDGIEAEQLISSLNIDEATLAEAMASLSLPGLTVQKYGNTYVLTTEKEMEPYIESLILNKVSTKLSQASMEVLAIIAYNQPVTRSDIELIRGIASDGPVKTLIAKGLVEPKQQPDVRGQQLYTTDLFLNVFGLNHLDDLPTTDEETEEIESFFSNLVNQKGQNNI</sequence>
<dbReference type="OrthoDB" id="9806226at2"/>
<dbReference type="InterPro" id="IPR036388">
    <property type="entry name" value="WH-like_DNA-bd_sf"/>
</dbReference>
<dbReference type="Gene3D" id="1.10.10.10">
    <property type="entry name" value="Winged helix-like DNA-binding domain superfamily/Winged helix DNA-binding domain"/>
    <property type="match status" value="2"/>
</dbReference>